<dbReference type="Proteomes" id="UP000051451">
    <property type="component" value="Unassembled WGS sequence"/>
</dbReference>
<dbReference type="InterPro" id="IPR006251">
    <property type="entry name" value="Homoacnase/IPMdehydase_lsu"/>
</dbReference>
<dbReference type="InterPro" id="IPR036008">
    <property type="entry name" value="Aconitase_4Fe-4S_dom"/>
</dbReference>
<feature type="domain" description="Aconitase/3-isopropylmalate dehydratase large subunit alpha/beta/alpha" evidence="8">
    <location>
        <begin position="20"/>
        <end position="285"/>
    </location>
</feature>
<dbReference type="EMBL" id="AZGB01000016">
    <property type="protein sequence ID" value="KRM06081.1"/>
    <property type="molecule type" value="Genomic_DNA"/>
</dbReference>
<evidence type="ECO:0000313" key="9">
    <source>
        <dbReference type="EMBL" id="KRM06081.1"/>
    </source>
</evidence>
<evidence type="ECO:0000256" key="3">
    <source>
        <dbReference type="ARBA" id="ARBA00022723"/>
    </source>
</evidence>
<dbReference type="InterPro" id="IPR015931">
    <property type="entry name" value="Acnase/IPM_dHydase_lsu_aba_1/3"/>
</dbReference>
<dbReference type="PRINTS" id="PR00415">
    <property type="entry name" value="ACONITASE"/>
</dbReference>
<dbReference type="GeneID" id="98318975"/>
<dbReference type="PATRIC" id="fig|1423750.3.peg.972"/>
<dbReference type="GO" id="GO:0051539">
    <property type="term" value="F:4 iron, 4 sulfur cluster binding"/>
    <property type="evidence" value="ECO:0007669"/>
    <property type="project" value="UniProtKB-KW"/>
</dbReference>
<evidence type="ECO:0000256" key="4">
    <source>
        <dbReference type="ARBA" id="ARBA00023004"/>
    </source>
</evidence>
<dbReference type="GO" id="GO:0003994">
    <property type="term" value="F:aconitate hydratase activity"/>
    <property type="evidence" value="ECO:0007669"/>
    <property type="project" value="UniProtKB-EC"/>
</dbReference>
<dbReference type="NCBIfam" id="TIGR01343">
    <property type="entry name" value="hacA_fam"/>
    <property type="match status" value="1"/>
</dbReference>
<keyword evidence="4" id="KW-0408">Iron</keyword>
<organism evidence="9 10">
    <name type="scientific">Liquorilactobacillus ghanensis DSM 18630</name>
    <dbReference type="NCBI Taxonomy" id="1423750"/>
    <lineage>
        <taxon>Bacteria</taxon>
        <taxon>Bacillati</taxon>
        <taxon>Bacillota</taxon>
        <taxon>Bacilli</taxon>
        <taxon>Lactobacillales</taxon>
        <taxon>Lactobacillaceae</taxon>
        <taxon>Liquorilactobacillus</taxon>
    </lineage>
</organism>
<name>A0A0R1VKC7_9LACO</name>
<keyword evidence="5" id="KW-0411">Iron-sulfur</keyword>
<dbReference type="EC" id="4.2.1.3" evidence="1"/>
<dbReference type="SUPFAM" id="SSF53732">
    <property type="entry name" value="Aconitase iron-sulfur domain"/>
    <property type="match status" value="1"/>
</dbReference>
<evidence type="ECO:0000256" key="1">
    <source>
        <dbReference type="ARBA" id="ARBA00012926"/>
    </source>
</evidence>
<dbReference type="GO" id="GO:0003861">
    <property type="term" value="F:3-isopropylmalate dehydratase activity"/>
    <property type="evidence" value="ECO:0007669"/>
    <property type="project" value="InterPro"/>
</dbReference>
<comment type="caution">
    <text evidence="9">The sequence shown here is derived from an EMBL/GenBank/DDBJ whole genome shotgun (WGS) entry which is preliminary data.</text>
</comment>
<evidence type="ECO:0000259" key="8">
    <source>
        <dbReference type="Pfam" id="PF00330"/>
    </source>
</evidence>
<dbReference type="AlphaFoldDB" id="A0A0R1VKC7"/>
<dbReference type="InterPro" id="IPR011826">
    <property type="entry name" value="HAcnase/IPMdehydase_lsu_prok"/>
</dbReference>
<dbReference type="NCBIfam" id="NF001614">
    <property type="entry name" value="PRK00402.1"/>
    <property type="match status" value="1"/>
</dbReference>
<dbReference type="PANTHER" id="PTHR43822:SF2">
    <property type="entry name" value="HOMOACONITASE, MITOCHONDRIAL"/>
    <property type="match status" value="1"/>
</dbReference>
<dbReference type="RefSeq" id="WP_057871701.1">
    <property type="nucleotide sequence ID" value="NZ_AZGB01000016.1"/>
</dbReference>
<dbReference type="PANTHER" id="PTHR43822">
    <property type="entry name" value="HOMOACONITASE, MITOCHONDRIAL-RELATED"/>
    <property type="match status" value="1"/>
</dbReference>
<gene>
    <name evidence="9" type="ORF">FC89_GL000948</name>
</gene>
<dbReference type="NCBIfam" id="TIGR02086">
    <property type="entry name" value="IPMI_arch"/>
    <property type="match status" value="1"/>
</dbReference>
<evidence type="ECO:0000313" key="10">
    <source>
        <dbReference type="Proteomes" id="UP000051451"/>
    </source>
</evidence>
<dbReference type="OrthoDB" id="9802769at2"/>
<evidence type="ECO:0000256" key="6">
    <source>
        <dbReference type="ARBA" id="ARBA00023239"/>
    </source>
</evidence>
<proteinExistence type="predicted"/>
<dbReference type="GO" id="GO:0046872">
    <property type="term" value="F:metal ion binding"/>
    <property type="evidence" value="ECO:0007669"/>
    <property type="project" value="UniProtKB-KW"/>
</dbReference>
<dbReference type="GO" id="GO:0009098">
    <property type="term" value="P:L-leucine biosynthetic process"/>
    <property type="evidence" value="ECO:0007669"/>
    <property type="project" value="InterPro"/>
</dbReference>
<dbReference type="InterPro" id="IPR050067">
    <property type="entry name" value="IPM_dehydratase_rel_enz"/>
</dbReference>
<reference evidence="9 10" key="1">
    <citation type="journal article" date="2015" name="Genome Announc.">
        <title>Expanding the biotechnology potential of lactobacilli through comparative genomics of 213 strains and associated genera.</title>
        <authorList>
            <person name="Sun Z."/>
            <person name="Harris H.M."/>
            <person name="McCann A."/>
            <person name="Guo C."/>
            <person name="Argimon S."/>
            <person name="Zhang W."/>
            <person name="Yang X."/>
            <person name="Jeffery I.B."/>
            <person name="Cooney J.C."/>
            <person name="Kagawa T.F."/>
            <person name="Liu W."/>
            <person name="Song Y."/>
            <person name="Salvetti E."/>
            <person name="Wrobel A."/>
            <person name="Rasinkangas P."/>
            <person name="Parkhill J."/>
            <person name="Rea M.C."/>
            <person name="O'Sullivan O."/>
            <person name="Ritari J."/>
            <person name="Douillard F.P."/>
            <person name="Paul Ross R."/>
            <person name="Yang R."/>
            <person name="Briner A.E."/>
            <person name="Felis G.E."/>
            <person name="de Vos W.M."/>
            <person name="Barrangou R."/>
            <person name="Klaenhammer T.R."/>
            <person name="Caufield P.W."/>
            <person name="Cui Y."/>
            <person name="Zhang H."/>
            <person name="O'Toole P.W."/>
        </authorList>
    </citation>
    <scope>NUCLEOTIDE SEQUENCE [LARGE SCALE GENOMIC DNA]</scope>
    <source>
        <strain evidence="9 10">DSM 18630</strain>
    </source>
</reference>
<dbReference type="InterPro" id="IPR001030">
    <property type="entry name" value="Acoase/IPM_deHydtase_lsu_aba"/>
</dbReference>
<accession>A0A0R1VKC7</accession>
<keyword evidence="2" id="KW-0004">4Fe-4S</keyword>
<sequence length="418" mass="45191">MGYTMVEKILMRNAGVDNVEVGDIVTTHPDMFMIHDIYTPYVEKVLNEMGTLKLDDPDKVTIMFDHCLPTAVAKNDSIHYDAGIRLSKKYGIEKMHIGEGICHTLMHELHYAKPGMVVTATDSHTTTYGGGGCFCSGIGTTEMAGALTTGELWFKIPGAIKVELTGKFQKGVYAKDLIEKIMGDLTASGAQYKSLEFCGDGVANISMEGRYTIANMSLEAGAKCGLFLADQQTADYFDENLADIDWIRPDDDAKYERVLHYDLGKLSPQLSCPQGVDNVHSIEEAEGTTLDEVYVGSCTDGSIEDLKAAADILKGKHVAPYVRFIVVPASNSIFKEAIEKGYIQTFIEAGGVISHPSCALCCGMPYGLLSDGQKILSTGNRNFIGRMGSKKSLIYLGSPAMAAASALSGKISDPRKLA</sequence>
<protein>
    <recommendedName>
        <fullName evidence="1">aconitate hydratase</fullName>
        <ecNumber evidence="1">4.2.1.3</ecNumber>
    </recommendedName>
</protein>
<dbReference type="Pfam" id="PF00330">
    <property type="entry name" value="Aconitase"/>
    <property type="match status" value="1"/>
</dbReference>
<evidence type="ECO:0000256" key="2">
    <source>
        <dbReference type="ARBA" id="ARBA00022485"/>
    </source>
</evidence>
<dbReference type="STRING" id="1423750.FC89_GL000948"/>
<evidence type="ECO:0000256" key="5">
    <source>
        <dbReference type="ARBA" id="ARBA00023014"/>
    </source>
</evidence>
<dbReference type="Gene3D" id="3.30.499.10">
    <property type="entry name" value="Aconitase, domain 3"/>
    <property type="match status" value="2"/>
</dbReference>
<keyword evidence="9" id="KW-0413">Isomerase</keyword>
<evidence type="ECO:0000256" key="7">
    <source>
        <dbReference type="ARBA" id="ARBA00023501"/>
    </source>
</evidence>
<keyword evidence="3" id="KW-0479">Metal-binding</keyword>
<keyword evidence="6" id="KW-0456">Lyase</keyword>
<keyword evidence="10" id="KW-1185">Reference proteome</keyword>
<comment type="catalytic activity">
    <reaction evidence="7">
        <text>citrate = D-threo-isocitrate</text>
        <dbReference type="Rhea" id="RHEA:10336"/>
        <dbReference type="ChEBI" id="CHEBI:15562"/>
        <dbReference type="ChEBI" id="CHEBI:16947"/>
        <dbReference type="EC" id="4.2.1.3"/>
    </reaction>
</comment>
<dbReference type="GO" id="GO:0016853">
    <property type="term" value="F:isomerase activity"/>
    <property type="evidence" value="ECO:0007669"/>
    <property type="project" value="UniProtKB-KW"/>
</dbReference>